<dbReference type="SUPFAM" id="SSF55729">
    <property type="entry name" value="Acyl-CoA N-acyltransferases (Nat)"/>
    <property type="match status" value="1"/>
</dbReference>
<dbReference type="EMBL" id="JBHLTP010000001">
    <property type="protein sequence ID" value="MFC0522002.1"/>
    <property type="molecule type" value="Genomic_DNA"/>
</dbReference>
<feature type="domain" description="N-acetyltransferase" evidence="1">
    <location>
        <begin position="9"/>
        <end position="132"/>
    </location>
</feature>
<organism evidence="2 3">
    <name type="scientific">Pontibacillus salicampi</name>
    <dbReference type="NCBI Taxonomy" id="1449801"/>
    <lineage>
        <taxon>Bacteria</taxon>
        <taxon>Bacillati</taxon>
        <taxon>Bacillota</taxon>
        <taxon>Bacilli</taxon>
        <taxon>Bacillales</taxon>
        <taxon>Bacillaceae</taxon>
        <taxon>Pontibacillus</taxon>
    </lineage>
</organism>
<comment type="caution">
    <text evidence="2">The sequence shown here is derived from an EMBL/GenBank/DDBJ whole genome shotgun (WGS) entry which is preliminary data.</text>
</comment>
<dbReference type="InterPro" id="IPR051531">
    <property type="entry name" value="N-acetyltransferase"/>
</dbReference>
<keyword evidence="2" id="KW-0012">Acyltransferase</keyword>
<dbReference type="Pfam" id="PF13302">
    <property type="entry name" value="Acetyltransf_3"/>
    <property type="match status" value="1"/>
</dbReference>
<proteinExistence type="predicted"/>
<dbReference type="Gene3D" id="3.40.630.30">
    <property type="match status" value="1"/>
</dbReference>
<dbReference type="PANTHER" id="PTHR43792:SF1">
    <property type="entry name" value="N-ACETYLTRANSFERASE DOMAIN-CONTAINING PROTEIN"/>
    <property type="match status" value="1"/>
</dbReference>
<dbReference type="EC" id="2.3.-.-" evidence="2"/>
<name>A0ABV6LI24_9BACI</name>
<reference evidence="2 3" key="1">
    <citation type="submission" date="2024-09" db="EMBL/GenBank/DDBJ databases">
        <authorList>
            <person name="Sun Q."/>
            <person name="Mori K."/>
        </authorList>
    </citation>
    <scope>NUCLEOTIDE SEQUENCE [LARGE SCALE GENOMIC DNA]</scope>
    <source>
        <strain evidence="2 3">NCAIM B.02529</strain>
    </source>
</reference>
<evidence type="ECO:0000313" key="2">
    <source>
        <dbReference type="EMBL" id="MFC0522002.1"/>
    </source>
</evidence>
<keyword evidence="2" id="KW-0808">Transferase</keyword>
<protein>
    <submittedName>
        <fullName evidence="2">GNAT family N-acetyltransferase</fullName>
        <ecNumber evidence="2">2.3.-.-</ecNumber>
    </submittedName>
</protein>
<sequence length="182" mass="21912">MLKKRDLHESPQLFELMVHPDVFPYVRHKAHSSDEHYFLTKQTMEAEEQGELISRTILDEWNQPIGTINLFDVQDNYGFLATWLGKDYHGKGYNQLAKEAFFEELFFQYDIHVVFMKIRRTNIRSQKAAEKMPFCQLSDEIYPEVLEWINKEQDVFHLYAVTKDQYLFHYYRTEEDEQAQEA</sequence>
<dbReference type="RefSeq" id="WP_377344481.1">
    <property type="nucleotide sequence ID" value="NZ_JBHLTP010000001.1"/>
</dbReference>
<dbReference type="PANTHER" id="PTHR43792">
    <property type="entry name" value="GNAT FAMILY, PUTATIVE (AFU_ORTHOLOGUE AFUA_3G00765)-RELATED-RELATED"/>
    <property type="match status" value="1"/>
</dbReference>
<evidence type="ECO:0000313" key="3">
    <source>
        <dbReference type="Proteomes" id="UP001589836"/>
    </source>
</evidence>
<dbReference type="GO" id="GO:0016746">
    <property type="term" value="F:acyltransferase activity"/>
    <property type="evidence" value="ECO:0007669"/>
    <property type="project" value="UniProtKB-KW"/>
</dbReference>
<accession>A0ABV6LI24</accession>
<dbReference type="InterPro" id="IPR000182">
    <property type="entry name" value="GNAT_dom"/>
</dbReference>
<keyword evidence="3" id="KW-1185">Reference proteome</keyword>
<gene>
    <name evidence="2" type="ORF">ACFFGV_00165</name>
</gene>
<evidence type="ECO:0000259" key="1">
    <source>
        <dbReference type="Pfam" id="PF13302"/>
    </source>
</evidence>
<dbReference type="InterPro" id="IPR016181">
    <property type="entry name" value="Acyl_CoA_acyltransferase"/>
</dbReference>
<dbReference type="Proteomes" id="UP001589836">
    <property type="component" value="Unassembled WGS sequence"/>
</dbReference>